<dbReference type="PANTHER" id="PTHR15922:SF2">
    <property type="entry name" value="NBAS SUBUNIT OF NRZ TETHERING COMPLEX"/>
    <property type="match status" value="1"/>
</dbReference>
<protein>
    <submittedName>
        <fullName evidence="1">NBAS</fullName>
    </submittedName>
</protein>
<dbReference type="AlphaFoldDB" id="A0A8S3SI67"/>
<keyword evidence="2" id="KW-1185">Reference proteome</keyword>
<dbReference type="PANTHER" id="PTHR15922">
    <property type="entry name" value="NEUROBLASTOMA-AMPLIFIED SEQUENCE"/>
    <property type="match status" value="1"/>
</dbReference>
<dbReference type="EMBL" id="CAJPWZ010001660">
    <property type="protein sequence ID" value="CAG2220396.1"/>
    <property type="molecule type" value="Genomic_DNA"/>
</dbReference>
<dbReference type="GO" id="GO:0006890">
    <property type="term" value="P:retrograde vesicle-mediated transport, Golgi to endoplasmic reticulum"/>
    <property type="evidence" value="ECO:0007669"/>
    <property type="project" value="TreeGrafter"/>
</dbReference>
<dbReference type="OrthoDB" id="19988at2759"/>
<accession>A0A8S3SI67</accession>
<reference evidence="1" key="1">
    <citation type="submission" date="2021-03" db="EMBL/GenBank/DDBJ databases">
        <authorList>
            <person name="Bekaert M."/>
        </authorList>
    </citation>
    <scope>NUCLEOTIDE SEQUENCE</scope>
</reference>
<comment type="caution">
    <text evidence="1">The sequence shown here is derived from an EMBL/GenBank/DDBJ whole genome shotgun (WGS) entry which is preliminary data.</text>
</comment>
<dbReference type="GO" id="GO:0000149">
    <property type="term" value="F:SNARE binding"/>
    <property type="evidence" value="ECO:0007669"/>
    <property type="project" value="TreeGrafter"/>
</dbReference>
<proteinExistence type="predicted"/>
<evidence type="ECO:0000313" key="1">
    <source>
        <dbReference type="EMBL" id="CAG2220396.1"/>
    </source>
</evidence>
<dbReference type="GO" id="GO:0070939">
    <property type="term" value="C:Dsl1/NZR complex"/>
    <property type="evidence" value="ECO:0007669"/>
    <property type="project" value="TreeGrafter"/>
</dbReference>
<organism evidence="1 2">
    <name type="scientific">Mytilus edulis</name>
    <name type="common">Blue mussel</name>
    <dbReference type="NCBI Taxonomy" id="6550"/>
    <lineage>
        <taxon>Eukaryota</taxon>
        <taxon>Metazoa</taxon>
        <taxon>Spiralia</taxon>
        <taxon>Lophotrochozoa</taxon>
        <taxon>Mollusca</taxon>
        <taxon>Bivalvia</taxon>
        <taxon>Autobranchia</taxon>
        <taxon>Pteriomorphia</taxon>
        <taxon>Mytilida</taxon>
        <taxon>Mytiloidea</taxon>
        <taxon>Mytilidae</taxon>
        <taxon>Mytilinae</taxon>
        <taxon>Mytilus</taxon>
    </lineage>
</organism>
<name>A0A8S3SI67_MYTED</name>
<gene>
    <name evidence="1" type="ORF">MEDL_33879</name>
</gene>
<dbReference type="Proteomes" id="UP000683360">
    <property type="component" value="Unassembled WGS sequence"/>
</dbReference>
<sequence>MVQNKCMRLSGSLEVIMPMRLRGSLSVNDEMYNVACNLAERYGIPLWELYMSHLEFLFDSGLAIEEIEERVKNKNIVPTLISQPEEFAERMRTSIYPDLDGTDHTTLIYYFTLLAGVGDVKQGGITADNHLKLLKKLKGACYRPKPPGESTGRQTSITKIEKFTNILSECWKISANRILNKMSLTKWEEKGYRQGKTSAVLQLLSRVQLTIILMLFVTYYNYGLHLKLQVAGKDDEELFDLLLKRSLLPQIVYTVYYKPVIGYLLANQNVEEQSHDYMLLKTVANQLNDNGFKAEAGSLMLQSRSAHSMLQTFGSALGAVGKWLKH</sequence>
<evidence type="ECO:0000313" key="2">
    <source>
        <dbReference type="Proteomes" id="UP000683360"/>
    </source>
</evidence>